<sequence length="485" mass="57713">MILLIIIALILIGLGSILVTHFYKRGKNKSENNKVDNKEKLVFYLDKLTYWLLYVAVLSLGGLIFGSYILTRNAKWEWADLSNKGDLGDAIGGLTSPFIGFAGVIVTGLAFYMQYRANRLQVEIFKDQNKQVKTQFQKQLKKQNKEDRISQFESQFYERLRLLKEEISELRLMNFEKNEFQGRYVFYELEKELRFIYLVVRDILPKDVKLKQCFELSYDIFYKGRKSFFKSSITNDYEFLKDKALLNKLKSTFESMYFYFQEEMNGIEIENKKDAFTLKDHVLFDFKSSPKGFEKFPDVRNSDDSKMFESMDIGNNLINVYDKINLSEKYSLTSNFEPKKTGEKYYKKFKDKFDTTMKHLPFHGMYTKLSIVFRQMHGLVKFVVNNDMLTYEDKRSYLRVLRGILGNYEQLHLFYNWYGGIGPQWENDENCYFSDYRMIHNLPIGLLIEDIPIEDLFKDDFMYERDKKDMDSLFEINEVFSIKED</sequence>
<dbReference type="Pfam" id="PF16872">
    <property type="entry name" value="putAbiC"/>
    <property type="match status" value="1"/>
</dbReference>
<feature type="transmembrane region" description="Helical" evidence="1">
    <location>
        <begin position="6"/>
        <end position="23"/>
    </location>
</feature>
<gene>
    <name evidence="2" type="ORF">SAMN04487893_101390</name>
</gene>
<name>A0A1I3LMP3_9FLAO</name>
<reference evidence="3" key="1">
    <citation type="submission" date="2016-10" db="EMBL/GenBank/DDBJ databases">
        <authorList>
            <person name="Varghese N."/>
            <person name="Submissions S."/>
        </authorList>
    </citation>
    <scope>NUCLEOTIDE SEQUENCE [LARGE SCALE GENOMIC DNA]</scope>
    <source>
        <strain evidence="3">DSM 26542</strain>
    </source>
</reference>
<dbReference type="AlphaFoldDB" id="A0A1I3LMP3"/>
<evidence type="ECO:0000256" key="1">
    <source>
        <dbReference type="SAM" id="Phobius"/>
    </source>
</evidence>
<dbReference type="InterPro" id="IPR031709">
    <property type="entry name" value="PutAbiC"/>
</dbReference>
<proteinExistence type="predicted"/>
<protein>
    <submittedName>
        <fullName evidence="2">Phage abortive infection protein</fullName>
    </submittedName>
</protein>
<accession>A0A1I3LMP3</accession>
<keyword evidence="1" id="KW-0812">Transmembrane</keyword>
<dbReference type="EMBL" id="FORU01000001">
    <property type="protein sequence ID" value="SFI85746.1"/>
    <property type="molecule type" value="Genomic_DNA"/>
</dbReference>
<evidence type="ECO:0000313" key="2">
    <source>
        <dbReference type="EMBL" id="SFI85746.1"/>
    </source>
</evidence>
<organism evidence="2 3">
    <name type="scientific">Myroides guanonis</name>
    <dbReference type="NCBI Taxonomy" id="1150112"/>
    <lineage>
        <taxon>Bacteria</taxon>
        <taxon>Pseudomonadati</taxon>
        <taxon>Bacteroidota</taxon>
        <taxon>Flavobacteriia</taxon>
        <taxon>Flavobacteriales</taxon>
        <taxon>Flavobacteriaceae</taxon>
        <taxon>Myroides</taxon>
    </lineage>
</organism>
<keyword evidence="3" id="KW-1185">Reference proteome</keyword>
<keyword evidence="1" id="KW-1133">Transmembrane helix</keyword>
<feature type="transmembrane region" description="Helical" evidence="1">
    <location>
        <begin position="48"/>
        <end position="70"/>
    </location>
</feature>
<dbReference type="STRING" id="1150112.SAMN04487893_101390"/>
<feature type="transmembrane region" description="Helical" evidence="1">
    <location>
        <begin position="90"/>
        <end position="112"/>
    </location>
</feature>
<evidence type="ECO:0000313" key="3">
    <source>
        <dbReference type="Proteomes" id="UP000243887"/>
    </source>
</evidence>
<dbReference type="RefSeq" id="WP_090677750.1">
    <property type="nucleotide sequence ID" value="NZ_FORU01000001.1"/>
</dbReference>
<dbReference type="OrthoDB" id="6678638at2"/>
<dbReference type="Proteomes" id="UP000243887">
    <property type="component" value="Unassembled WGS sequence"/>
</dbReference>
<keyword evidence="1" id="KW-0472">Membrane</keyword>